<name>A0A2P5RK56_GOSBA</name>
<protein>
    <submittedName>
        <fullName evidence="1">Uncharacterized protein</fullName>
    </submittedName>
</protein>
<dbReference type="Proteomes" id="UP000239757">
    <property type="component" value="Unassembled WGS sequence"/>
</dbReference>
<evidence type="ECO:0000313" key="1">
    <source>
        <dbReference type="EMBL" id="PPS03220.1"/>
    </source>
</evidence>
<accession>A0A2P5RK56</accession>
<organism evidence="1 2">
    <name type="scientific">Gossypium barbadense</name>
    <name type="common">Sea Island cotton</name>
    <name type="synonym">Hibiscus barbadensis</name>
    <dbReference type="NCBI Taxonomy" id="3634"/>
    <lineage>
        <taxon>Eukaryota</taxon>
        <taxon>Viridiplantae</taxon>
        <taxon>Streptophyta</taxon>
        <taxon>Embryophyta</taxon>
        <taxon>Tracheophyta</taxon>
        <taxon>Spermatophyta</taxon>
        <taxon>Magnoliopsida</taxon>
        <taxon>eudicotyledons</taxon>
        <taxon>Gunneridae</taxon>
        <taxon>Pentapetalae</taxon>
        <taxon>rosids</taxon>
        <taxon>malvids</taxon>
        <taxon>Malvales</taxon>
        <taxon>Malvaceae</taxon>
        <taxon>Malvoideae</taxon>
        <taxon>Gossypium</taxon>
    </lineage>
</organism>
<sequence>MALVRENYYLKSGLNKVAMLQHNCGELWIAPMTWWNKLNERQAAKKMKELAVGPWEEARQTIYKMGVVVDSVAYA</sequence>
<reference evidence="1 2" key="1">
    <citation type="submission" date="2015-01" db="EMBL/GenBank/DDBJ databases">
        <title>Genome of allotetraploid Gossypium barbadense reveals genomic plasticity and fiber elongation in cotton evolution.</title>
        <authorList>
            <person name="Chen X."/>
            <person name="Liu X."/>
            <person name="Zhao B."/>
            <person name="Zheng H."/>
            <person name="Hu Y."/>
            <person name="Lu G."/>
            <person name="Yang C."/>
            <person name="Chen J."/>
            <person name="Shan C."/>
            <person name="Zhang L."/>
            <person name="Zhou Y."/>
            <person name="Wang L."/>
            <person name="Guo W."/>
            <person name="Bai Y."/>
            <person name="Ruan J."/>
            <person name="Shangguan X."/>
            <person name="Mao Y."/>
            <person name="Jiang J."/>
            <person name="Zhu Y."/>
            <person name="Lei J."/>
            <person name="Kang H."/>
            <person name="Chen S."/>
            <person name="He X."/>
            <person name="Wang R."/>
            <person name="Wang Y."/>
            <person name="Chen J."/>
            <person name="Wang L."/>
            <person name="Yu S."/>
            <person name="Wang B."/>
            <person name="Wei J."/>
            <person name="Song S."/>
            <person name="Lu X."/>
            <person name="Gao Z."/>
            <person name="Gu W."/>
            <person name="Deng X."/>
            <person name="Ma D."/>
            <person name="Wang S."/>
            <person name="Liang W."/>
            <person name="Fang L."/>
            <person name="Cai C."/>
            <person name="Zhu X."/>
            <person name="Zhou B."/>
            <person name="Zhang Y."/>
            <person name="Chen Z."/>
            <person name="Xu S."/>
            <person name="Zhu R."/>
            <person name="Wang S."/>
            <person name="Zhang T."/>
            <person name="Zhao G."/>
        </authorList>
    </citation>
    <scope>NUCLEOTIDE SEQUENCE [LARGE SCALE GENOMIC DNA]</scope>
    <source>
        <strain evidence="2">cv. Xinhai21</strain>
        <tissue evidence="1">Leaf</tissue>
    </source>
</reference>
<evidence type="ECO:0000313" key="2">
    <source>
        <dbReference type="Proteomes" id="UP000239757"/>
    </source>
</evidence>
<dbReference type="EMBL" id="KZ664790">
    <property type="protein sequence ID" value="PPS03220.1"/>
    <property type="molecule type" value="Genomic_DNA"/>
</dbReference>
<proteinExistence type="predicted"/>
<dbReference type="AlphaFoldDB" id="A0A2P5RK56"/>
<gene>
    <name evidence="1" type="ORF">GOBAR_AA17462</name>
</gene>